<dbReference type="AlphaFoldDB" id="D9PF08"/>
<dbReference type="InterPro" id="IPR011050">
    <property type="entry name" value="Pectin_lyase_fold/virulence"/>
</dbReference>
<sequence>RPANGSNGTKATGAVLDLGGAVVYGITDADPYTTIEWLRVTNWDYYTGVYENAGYGRLRNLIVHDGTGPLGIDVGYSGHTDTLINTIVSNVVRSTSGDVWGVYAGYASMLYNNTVCNVRNSGSGNAYGIRSSNNTSKAKNCLVANVTAAGAGSAVCYTGFGDGAGSKNNLSSDATAPGTSPLINKSAFNQFVDTAVATQNLHLKSTADAINKGDSAGLSALYTKDIDDTVRQYLKWDIGADEYPGFVVNDTSQWFVDYRNGVDAAGRGRSITNAFKHIEYCYDQLPNVSADSVYVINLLPGSHVSDNVGIQIDNLGPDFTQYTPLVLRSYYPDLDSMPEVAESSAGTADFLFEVTVPNIIVDRLHLRGRPGASDFSAIGAYDGFQPNYVTVRNSIFELDSTPGSDSYRMSIGISLRFSQNLDINNNMFIGRWHADPWGRGVGVEIMGGTGCRIINNTFFKVGFAWSCSTSVGGSNTIFANNYLDSIQSSVIYNWGKSYTYTVRNQGYYPSPSWYFSASPTVNRMDEVPSPDRAVLSYDWTSPDFGKLRRGSVFIDRGKDTTGVPGTDFYGIDSVGRRDIGACEFNRDRDPFYADTVNLFVDYDKADNSGDGRTILTAKKQVDAAVALIPSGTVDSTYVINLMPSSSPYLDAGNYRMVTIDGTANTFPSWNRCLVVQSYYSNKDSFAVAAGPTGVCGMIYLKFTTRFMHFKRLRFIPQGAAVPSCAIAMEKFSAGETARNIKISECVFDTVAGAAWESYLKTFSGIPVDSIDVVNCIFRGAGGSGSRVFQEITTEPSAVYGVRFMNNTVRDAERVIYNCSGRFSILNNIIINAGLYYGGGYTSACYANWNNYYPLSDYDAATVLGSDSIMRNPGIASWVWPGVNSSFGKLNDTSACIGLGKDSVAFASGRQVRVTPDRDLWGIARTTGNDLGACQYDPVGIPGKRIFQEGVHGGTYGLIEDTYIYNNVGYENYNMGALTGLNVGQLNYMKTLVRLPSFAGSASSLQVPSNAHVDSAHLYLYYFGAAIGGDMELCRATRDWGEGVGTNTAPNTGEAGWTYAKYTASAWGTAGATALSDREPVATAVANTAATPQWMRWNVTALVQDWISGVTNYGMMLWDLDSDLGGNYGQLYSSEYTGNKLLRPKLVVYYDTDTSTIRPAWTAGCESSRPRCEPWRTRESRRSKRPTRLTGSSSSTSTGSRRERLRSTMTSRHSST</sequence>
<dbReference type="InterPro" id="IPR006626">
    <property type="entry name" value="PbH1"/>
</dbReference>
<dbReference type="SMART" id="SM00710">
    <property type="entry name" value="PbH1"/>
    <property type="match status" value="7"/>
</dbReference>
<proteinExistence type="predicted"/>
<accession>D9PF08</accession>
<evidence type="ECO:0000313" key="2">
    <source>
        <dbReference type="EMBL" id="EFK97858.1"/>
    </source>
</evidence>
<reference evidence="2" key="1">
    <citation type="submission" date="2010-07" db="EMBL/GenBank/DDBJ databases">
        <authorList>
            <consortium name="CONSOLIDER consortium CSD2007-00005"/>
            <person name="Guazzaroni M.-E."/>
            <person name="Richter M."/>
            <person name="Garcia-Salamanca A."/>
            <person name="Yarza P."/>
            <person name="Ferrer M."/>
        </authorList>
    </citation>
    <scope>NUCLEOTIDE SEQUENCE</scope>
</reference>
<feature type="compositionally biased region" description="Low complexity" evidence="1">
    <location>
        <begin position="1187"/>
        <end position="1198"/>
    </location>
</feature>
<feature type="non-terminal residue" evidence="2">
    <location>
        <position position="1"/>
    </location>
</feature>
<protein>
    <submittedName>
        <fullName evidence="2">Uncharacterized protein</fullName>
    </submittedName>
</protein>
<feature type="region of interest" description="Disordered" evidence="1">
    <location>
        <begin position="1163"/>
        <end position="1215"/>
    </location>
</feature>
<dbReference type="SUPFAM" id="SSF51126">
    <property type="entry name" value="Pectin lyase-like"/>
    <property type="match status" value="3"/>
</dbReference>
<gene>
    <name evidence="2" type="ORF">LDC_0086</name>
</gene>
<organism evidence="2">
    <name type="scientific">sediment metagenome</name>
    <dbReference type="NCBI Taxonomy" id="749907"/>
    <lineage>
        <taxon>unclassified sequences</taxon>
        <taxon>metagenomes</taxon>
        <taxon>ecological metagenomes</taxon>
    </lineage>
</organism>
<name>D9PF08_9ZZZZ</name>
<feature type="compositionally biased region" description="Basic and acidic residues" evidence="1">
    <location>
        <begin position="1167"/>
        <end position="1179"/>
    </location>
</feature>
<dbReference type="NCBIfam" id="NF033679">
    <property type="entry name" value="DNRLRE_dom"/>
    <property type="match status" value="1"/>
</dbReference>
<reference evidence="2" key="2">
    <citation type="journal article" date="2011" name="Microb. Ecol.">
        <title>Taxonomic and Functional Metagenomic Profiling of the Microbial Community in the Anoxic Sediment of a Sub-saline Shallow Lake (Laguna de Carrizo, Central Spain).</title>
        <authorList>
            <person name="Ferrer M."/>
            <person name="Guazzaroni M.E."/>
            <person name="Richter M."/>
            <person name="Garcia-Salamanca A."/>
            <person name="Yarza P."/>
            <person name="Suarez-Suarez A."/>
            <person name="Solano J."/>
            <person name="Alcaide M."/>
            <person name="van Dillewijn P."/>
            <person name="Molina-Henares M.A."/>
            <person name="Lopez-Cortes N."/>
            <person name="Al-Ramahi Y."/>
            <person name="Guerrero C."/>
            <person name="Acosta A."/>
            <person name="de Eugenio L.I."/>
            <person name="Martinez V."/>
            <person name="Marques S."/>
            <person name="Rojo F."/>
            <person name="Santero E."/>
            <person name="Genilloud O."/>
            <person name="Perez-Perez J."/>
            <person name="Rossello-Mora R."/>
            <person name="Ramos J.L."/>
        </authorList>
    </citation>
    <scope>NUCLEOTIDE SEQUENCE</scope>
</reference>
<comment type="caution">
    <text evidence="2">The sequence shown here is derived from an EMBL/GenBank/DDBJ whole genome shotgun (WGS) entry which is preliminary data.</text>
</comment>
<dbReference type="EMBL" id="ADZX01000006">
    <property type="protein sequence ID" value="EFK97858.1"/>
    <property type="molecule type" value="Genomic_DNA"/>
</dbReference>
<evidence type="ECO:0000256" key="1">
    <source>
        <dbReference type="SAM" id="MobiDB-lite"/>
    </source>
</evidence>